<dbReference type="GO" id="GO:0004803">
    <property type="term" value="F:transposase activity"/>
    <property type="evidence" value="ECO:0007669"/>
    <property type="project" value="InterPro"/>
</dbReference>
<dbReference type="GO" id="GO:0006313">
    <property type="term" value="P:DNA transposition"/>
    <property type="evidence" value="ECO:0007669"/>
    <property type="project" value="InterPro"/>
</dbReference>
<dbReference type="GO" id="GO:0003677">
    <property type="term" value="F:DNA binding"/>
    <property type="evidence" value="ECO:0007669"/>
    <property type="project" value="InterPro"/>
</dbReference>
<reference evidence="1" key="2">
    <citation type="submission" date="2020-09" db="EMBL/GenBank/DDBJ databases">
        <authorList>
            <person name="Sun Q."/>
            <person name="Kim S."/>
        </authorList>
    </citation>
    <scope>NUCLEOTIDE SEQUENCE</scope>
    <source>
        <strain evidence="1">KCTC 42731</strain>
    </source>
</reference>
<dbReference type="PANTHER" id="PTHR34322:SF2">
    <property type="entry name" value="TRANSPOSASE IS200-LIKE DOMAIN-CONTAINING PROTEIN"/>
    <property type="match status" value="1"/>
</dbReference>
<organism evidence="1 2">
    <name type="scientific">Thalassotalea marina</name>
    <dbReference type="NCBI Taxonomy" id="1673741"/>
    <lineage>
        <taxon>Bacteria</taxon>
        <taxon>Pseudomonadati</taxon>
        <taxon>Pseudomonadota</taxon>
        <taxon>Gammaproteobacteria</taxon>
        <taxon>Alteromonadales</taxon>
        <taxon>Colwelliaceae</taxon>
        <taxon>Thalassotalea</taxon>
    </lineage>
</organism>
<name>A0A919BH07_9GAMM</name>
<dbReference type="Proteomes" id="UP000623842">
    <property type="component" value="Unassembled WGS sequence"/>
</dbReference>
<gene>
    <name evidence="1" type="ORF">GCM10017161_18650</name>
</gene>
<accession>A0A919BH07</accession>
<evidence type="ECO:0000313" key="1">
    <source>
        <dbReference type="EMBL" id="GHF91141.1"/>
    </source>
</evidence>
<evidence type="ECO:0008006" key="3">
    <source>
        <dbReference type="Google" id="ProtNLM"/>
    </source>
</evidence>
<dbReference type="PANTHER" id="PTHR34322">
    <property type="entry name" value="TRANSPOSASE, Y1_TNP DOMAIN-CONTAINING"/>
    <property type="match status" value="1"/>
</dbReference>
<keyword evidence="2" id="KW-1185">Reference proteome</keyword>
<comment type="caution">
    <text evidence="1">The sequence shown here is derived from an EMBL/GenBank/DDBJ whole genome shotgun (WGS) entry which is preliminary data.</text>
</comment>
<dbReference type="EMBL" id="BNCK01000004">
    <property type="protein sequence ID" value="GHF91141.1"/>
    <property type="molecule type" value="Genomic_DNA"/>
</dbReference>
<dbReference type="AlphaFoldDB" id="A0A919BH07"/>
<sequence>MRGETLLESMLDIVKATTEVYRKRLMDISWLIRLLNETIARQANREDNCKGRFWEGRFSSQALLDEKALAACMAYVDLNPVRAKVAKTPETSDFTSIKQRIKAALTGRQPKQLKPFVGNPRRNMPLGLPFVLTEYIELVELTGRCMREDKKGHISQNQPTLLTRLNISAQNWAILTQQFTRCFKGAVGDVDSLTDYCHHQHRKRRGNFANCEKLLA</sequence>
<dbReference type="SUPFAM" id="SSF143422">
    <property type="entry name" value="Transposase IS200-like"/>
    <property type="match status" value="1"/>
</dbReference>
<evidence type="ECO:0000313" key="2">
    <source>
        <dbReference type="Proteomes" id="UP000623842"/>
    </source>
</evidence>
<protein>
    <recommendedName>
        <fullName evidence="3">Transposase</fullName>
    </recommendedName>
</protein>
<proteinExistence type="predicted"/>
<dbReference type="Gene3D" id="3.30.70.1290">
    <property type="entry name" value="Transposase IS200-like"/>
    <property type="match status" value="1"/>
</dbReference>
<dbReference type="InterPro" id="IPR036515">
    <property type="entry name" value="Transposase_17_sf"/>
</dbReference>
<reference evidence="1" key="1">
    <citation type="journal article" date="2014" name="Int. J. Syst. Evol. Microbiol.">
        <title>Complete genome sequence of Corynebacterium casei LMG S-19264T (=DSM 44701T), isolated from a smear-ripened cheese.</title>
        <authorList>
            <consortium name="US DOE Joint Genome Institute (JGI-PGF)"/>
            <person name="Walter F."/>
            <person name="Albersmeier A."/>
            <person name="Kalinowski J."/>
            <person name="Ruckert C."/>
        </authorList>
    </citation>
    <scope>NUCLEOTIDE SEQUENCE</scope>
    <source>
        <strain evidence="1">KCTC 42731</strain>
    </source>
</reference>